<keyword evidence="6" id="KW-0560">Oxidoreductase</keyword>
<dbReference type="GO" id="GO:0006744">
    <property type="term" value="P:ubiquinone biosynthetic process"/>
    <property type="evidence" value="ECO:0007669"/>
    <property type="project" value="UniProtKB-KW"/>
</dbReference>
<evidence type="ECO:0000256" key="3">
    <source>
        <dbReference type="ARBA" id="ARBA00022792"/>
    </source>
</evidence>
<proteinExistence type="predicted"/>
<dbReference type="PANTHER" id="PTHR43876">
    <property type="entry name" value="UBIQUINONE BIOSYNTHESIS MONOOXYGENASE COQ6, MITOCHONDRIAL"/>
    <property type="match status" value="1"/>
</dbReference>
<dbReference type="GO" id="GO:0071949">
    <property type="term" value="F:FAD binding"/>
    <property type="evidence" value="ECO:0007669"/>
    <property type="project" value="InterPro"/>
</dbReference>
<keyword evidence="12" id="KW-1185">Reference proteome</keyword>
<dbReference type="Proteomes" id="UP001208570">
    <property type="component" value="Unassembled WGS sequence"/>
</dbReference>
<name>A0AAD9MW53_9ANNE</name>
<evidence type="ECO:0000256" key="8">
    <source>
        <dbReference type="ARBA" id="ARBA00023128"/>
    </source>
</evidence>
<comment type="caution">
    <text evidence="11">The sequence shown here is derived from an EMBL/GenBank/DDBJ whole genome shotgun (WGS) entry which is preliminary data.</text>
</comment>
<dbReference type="PRINTS" id="PR00420">
    <property type="entry name" value="RNGMNOXGNASE"/>
</dbReference>
<evidence type="ECO:0000256" key="7">
    <source>
        <dbReference type="ARBA" id="ARBA00023033"/>
    </source>
</evidence>
<keyword evidence="3" id="KW-0999">Mitochondrion inner membrane</keyword>
<dbReference type="InterPro" id="IPR036188">
    <property type="entry name" value="FAD/NAD-bd_sf"/>
</dbReference>
<dbReference type="FunFam" id="3.50.50.60:FF:000086">
    <property type="entry name" value="Ubiquinone biosynthesis monooxygenase COQ6, mitochondrial"/>
    <property type="match status" value="1"/>
</dbReference>
<dbReference type="Gene3D" id="3.50.50.60">
    <property type="entry name" value="FAD/NAD(P)-binding domain"/>
    <property type="match status" value="2"/>
</dbReference>
<feature type="domain" description="FAD-binding" evidence="10">
    <location>
        <begin position="38"/>
        <end position="273"/>
    </location>
</feature>
<evidence type="ECO:0000256" key="2">
    <source>
        <dbReference type="ARBA" id="ARBA00022688"/>
    </source>
</evidence>
<keyword evidence="8" id="KW-0496">Mitochondrion</keyword>
<accession>A0AAD9MW53</accession>
<organism evidence="11 12">
    <name type="scientific">Paralvinella palmiformis</name>
    <dbReference type="NCBI Taxonomy" id="53620"/>
    <lineage>
        <taxon>Eukaryota</taxon>
        <taxon>Metazoa</taxon>
        <taxon>Spiralia</taxon>
        <taxon>Lophotrochozoa</taxon>
        <taxon>Annelida</taxon>
        <taxon>Polychaeta</taxon>
        <taxon>Sedentaria</taxon>
        <taxon>Canalipalpata</taxon>
        <taxon>Terebellida</taxon>
        <taxon>Terebelliformia</taxon>
        <taxon>Alvinellidae</taxon>
        <taxon>Paralvinella</taxon>
    </lineage>
</organism>
<dbReference type="AlphaFoldDB" id="A0AAD9MW53"/>
<reference evidence="11" key="1">
    <citation type="journal article" date="2023" name="Mol. Biol. Evol.">
        <title>Third-Generation Sequencing Reveals the Adaptive Role of the Epigenome in Three Deep-Sea Polychaetes.</title>
        <authorList>
            <person name="Perez M."/>
            <person name="Aroh O."/>
            <person name="Sun Y."/>
            <person name="Lan Y."/>
            <person name="Juniper S.K."/>
            <person name="Young C.R."/>
            <person name="Angers B."/>
            <person name="Qian P.Y."/>
        </authorList>
    </citation>
    <scope>NUCLEOTIDE SEQUENCE</scope>
    <source>
        <strain evidence="11">P08H-3</strain>
    </source>
</reference>
<evidence type="ECO:0000313" key="12">
    <source>
        <dbReference type="Proteomes" id="UP001208570"/>
    </source>
</evidence>
<keyword evidence="1" id="KW-0285">Flavoprotein</keyword>
<keyword evidence="5" id="KW-0809">Transit peptide</keyword>
<protein>
    <recommendedName>
        <fullName evidence="10">FAD-binding domain-containing protein</fullName>
    </recommendedName>
</protein>
<dbReference type="GO" id="GO:0004497">
    <property type="term" value="F:monooxygenase activity"/>
    <property type="evidence" value="ECO:0007669"/>
    <property type="project" value="UniProtKB-KW"/>
</dbReference>
<evidence type="ECO:0000256" key="6">
    <source>
        <dbReference type="ARBA" id="ARBA00023002"/>
    </source>
</evidence>
<feature type="domain" description="FAD-binding" evidence="10">
    <location>
        <begin position="316"/>
        <end position="369"/>
    </location>
</feature>
<dbReference type="Pfam" id="PF01494">
    <property type="entry name" value="FAD_binding_3"/>
    <property type="match status" value="2"/>
</dbReference>
<dbReference type="PROSITE" id="PS01304">
    <property type="entry name" value="UBIH"/>
    <property type="match status" value="1"/>
</dbReference>
<evidence type="ECO:0000256" key="4">
    <source>
        <dbReference type="ARBA" id="ARBA00022827"/>
    </source>
</evidence>
<evidence type="ECO:0000313" key="11">
    <source>
        <dbReference type="EMBL" id="KAK2146066.1"/>
    </source>
</evidence>
<evidence type="ECO:0000256" key="5">
    <source>
        <dbReference type="ARBA" id="ARBA00022946"/>
    </source>
</evidence>
<dbReference type="InterPro" id="IPR002938">
    <property type="entry name" value="FAD-bd"/>
</dbReference>
<dbReference type="InterPro" id="IPR051205">
    <property type="entry name" value="UbiH/COQ6_monooxygenase"/>
</dbReference>
<dbReference type="PANTHER" id="PTHR43876:SF7">
    <property type="entry name" value="UBIQUINONE BIOSYNTHESIS MONOOXYGENASE COQ6, MITOCHONDRIAL"/>
    <property type="match status" value="1"/>
</dbReference>
<dbReference type="InterPro" id="IPR018168">
    <property type="entry name" value="Ubi_Hdrlase_CS"/>
</dbReference>
<sequence length="418" mass="45547">MATQFIRRLSLCGKGARIPVSICRSFHNSRALSTDGHYDVIISGGGMVGSAMAAALAHEPVLADRNVLLLEAGSPKPMDKPPAVLQSRVCALSPGTVELLSSFGAWENISDMRYKEVKGMQVWESCSDGIITFSQDQLTDNLAYIVENDVILAAVMQQLEKVKDRVEVKHNAVVKKYFLSDAGHSTGDDDKRHLARVVLDDGTILTTDLLIGADGQKSLLREMAGFHTINWDYNQFAVVATLKLVDHSDNSVAWQRFLPTGPIAMLPWTDEHKNPLADYVSDVFDNVLTTFGFSGSTSQQLPPTVIGIEENTIGNDAAHRVHPLAGQGVNLGFGDVTSLCDHITKALSAGQDIGDLNHLLDYETERQRQVLPMMAAVDGLNRLYSTKFTPIVLLRTVGLQATNALTPLKEKIISQAAR</sequence>
<evidence type="ECO:0000256" key="1">
    <source>
        <dbReference type="ARBA" id="ARBA00022630"/>
    </source>
</evidence>
<evidence type="ECO:0000256" key="9">
    <source>
        <dbReference type="ARBA" id="ARBA00023136"/>
    </source>
</evidence>
<keyword evidence="4" id="KW-0274">FAD</keyword>
<evidence type="ECO:0000259" key="10">
    <source>
        <dbReference type="Pfam" id="PF01494"/>
    </source>
</evidence>
<gene>
    <name evidence="11" type="ORF">LSH36_635g01022</name>
</gene>
<keyword evidence="9" id="KW-0472">Membrane</keyword>
<dbReference type="EMBL" id="JAODUP010000635">
    <property type="protein sequence ID" value="KAK2146066.1"/>
    <property type="molecule type" value="Genomic_DNA"/>
</dbReference>
<dbReference type="GO" id="GO:0005739">
    <property type="term" value="C:mitochondrion"/>
    <property type="evidence" value="ECO:0007669"/>
    <property type="project" value="TreeGrafter"/>
</dbReference>
<keyword evidence="7" id="KW-0503">Monooxygenase</keyword>
<keyword evidence="2" id="KW-0831">Ubiquinone biosynthesis</keyword>
<dbReference type="SUPFAM" id="SSF51905">
    <property type="entry name" value="FAD/NAD(P)-binding domain"/>
    <property type="match status" value="1"/>
</dbReference>